<dbReference type="FunFam" id="3.90.70.10:FF:000026">
    <property type="entry name" value="Ubiquitin carboxyl-terminal hydrolase 15"/>
    <property type="match status" value="1"/>
</dbReference>
<keyword evidence="5" id="KW-0479">Metal-binding</keyword>
<evidence type="ECO:0000313" key="15">
    <source>
        <dbReference type="EMBL" id="KAK8913648.1"/>
    </source>
</evidence>
<evidence type="ECO:0000256" key="10">
    <source>
        <dbReference type="ARBA" id="ARBA00022833"/>
    </source>
</evidence>
<protein>
    <recommendedName>
        <fullName evidence="3">ubiquitinyl hydrolase 1</fullName>
        <ecNumber evidence="3">3.4.19.12</ecNumber>
    </recommendedName>
</protein>
<keyword evidence="8 15" id="KW-0378">Hydrolase</keyword>
<dbReference type="PANTHER" id="PTHR24006:SF685">
    <property type="entry name" value="UBIQUITIN CARBOXYL-TERMINAL HYDROLASE 15"/>
    <property type="match status" value="1"/>
</dbReference>
<gene>
    <name evidence="15" type="primary">UBP15</name>
    <name evidence="15" type="ORF">KSP39_PZI023495</name>
</gene>
<feature type="domain" description="USP" evidence="13">
    <location>
        <begin position="476"/>
        <end position="782"/>
    </location>
</feature>
<keyword evidence="12" id="KW-0472">Membrane</keyword>
<keyword evidence="9" id="KW-0788">Thiol protease</keyword>
<dbReference type="InterPro" id="IPR050164">
    <property type="entry name" value="Peptidase_C19"/>
</dbReference>
<sequence>MLKPREADIPALFVVLIVLPIITYILLGKWNEASKKNAKISLLARRAAEEALRAESMASADVLPGVPSLKSGIHVCAKCFAPATTRCARCKSVRYCSGKCQIIHWRQGHSQECQQRQTDFLSFSSGLSPITNSIHRAFFAEGSRELMGSDAGEHPYENVLPDFSDEAFFSRTDYSLDPQNERKLLDHVKRARGKLRREISINGDESCSGVTTCADARFLGLNSQLSADNFHKDTTFELESEPRSLTATNGSCAYDIEGTPISTKLSTAMNSASESQKVPHENKKFCMSTNPIDLPEKAMSELQKVLGESTSTSKHRYPIGPPENSIDEIDIGKKSISIRVGHEDGLPLSFEVLKSVSEEKLLKDNISYKKPPYTLDSHKAQAKAPSQNQSQVTKKKCYVGPESKSPQHVPTSISEQSCIGVSNSEEKTVEALRNSSKIHKRSFGGLINSYKKIKVLFPYEDLLKLFECKVSGISPRGLLNCGNSCYANAVLQCLTFTKPLMVYLLRRSHSRTCRIRDWCLMCELEQHTSMLLEGGGPLSPSNILLNMRSVGCRMGGGNQEDAHEFLRLLVMSMQAVCLVAQGGEKKVDSGLQETTLVQQVFGGRLKSKVKCLRCHQESERYENIMDLTLEIYGWVESLEDALTQFTTPEDLDGENMYRCGRCSAYVRARKQLSLHEVPNILTIVLKRFQTGKYGKINKCVTFPDLLDMIPFVSGGADSPPLYMLYAVVVHLDTLNTSFSGHYVSYVKDTQGTWFRIDDSEVQVVSSSQVMSEGAYMLFYSRCFPRPPRAYVGSGFLQAPSLKHNSPKSLKSLRHGSASLLPSNSVIGDNGSRHEKGFDDWNERSRSFLRKEENYLGPVSTDFSDATSSEWSLFTSSDDSSFTTESNRDSFSTIDHGDSPGLDPISSIFGPFYMPESAQGSGMSCTKSSPSGMQTGFHRERRAFISDSSMPNRQFRRCT</sequence>
<feature type="transmembrane region" description="Helical" evidence="12">
    <location>
        <begin position="7"/>
        <end position="27"/>
    </location>
</feature>
<dbReference type="CDD" id="cd02661">
    <property type="entry name" value="Peptidase_C19E"/>
    <property type="match status" value="1"/>
</dbReference>
<name>A0AAP0ASB5_9ASPA</name>
<feature type="domain" description="MYND-type" evidence="14">
    <location>
        <begin position="76"/>
        <end position="113"/>
    </location>
</feature>
<keyword evidence="4" id="KW-0645">Protease</keyword>
<keyword evidence="16" id="KW-1185">Reference proteome</keyword>
<dbReference type="Gene3D" id="3.90.70.10">
    <property type="entry name" value="Cysteine proteinases"/>
    <property type="match status" value="1"/>
</dbReference>
<keyword evidence="12" id="KW-1133">Transmembrane helix</keyword>
<dbReference type="FunFam" id="6.10.140.2220:FF:000006">
    <property type="entry name" value="Ubiquitin carboxyl-terminal hydrolase 15"/>
    <property type="match status" value="1"/>
</dbReference>
<evidence type="ECO:0000256" key="5">
    <source>
        <dbReference type="ARBA" id="ARBA00022723"/>
    </source>
</evidence>
<proteinExistence type="inferred from homology"/>
<dbReference type="PROSITE" id="PS50235">
    <property type="entry name" value="USP_3"/>
    <property type="match status" value="1"/>
</dbReference>
<evidence type="ECO:0000256" key="9">
    <source>
        <dbReference type="ARBA" id="ARBA00022807"/>
    </source>
</evidence>
<dbReference type="PROSITE" id="PS00972">
    <property type="entry name" value="USP_1"/>
    <property type="match status" value="1"/>
</dbReference>
<dbReference type="InterPro" id="IPR038765">
    <property type="entry name" value="Papain-like_cys_pep_sf"/>
</dbReference>
<comment type="similarity">
    <text evidence="2">Belongs to the peptidase C19 family.</text>
</comment>
<evidence type="ECO:0000256" key="2">
    <source>
        <dbReference type="ARBA" id="ARBA00009085"/>
    </source>
</evidence>
<dbReference type="PROSITE" id="PS50865">
    <property type="entry name" value="ZF_MYND_2"/>
    <property type="match status" value="1"/>
</dbReference>
<reference evidence="15 16" key="1">
    <citation type="journal article" date="2022" name="Nat. Plants">
        <title>Genomes of leafy and leafless Platanthera orchids illuminate the evolution of mycoheterotrophy.</title>
        <authorList>
            <person name="Li M.H."/>
            <person name="Liu K.W."/>
            <person name="Li Z."/>
            <person name="Lu H.C."/>
            <person name="Ye Q.L."/>
            <person name="Zhang D."/>
            <person name="Wang J.Y."/>
            <person name="Li Y.F."/>
            <person name="Zhong Z.M."/>
            <person name="Liu X."/>
            <person name="Yu X."/>
            <person name="Liu D.K."/>
            <person name="Tu X.D."/>
            <person name="Liu B."/>
            <person name="Hao Y."/>
            <person name="Liao X.Y."/>
            <person name="Jiang Y.T."/>
            <person name="Sun W.H."/>
            <person name="Chen J."/>
            <person name="Chen Y.Q."/>
            <person name="Ai Y."/>
            <person name="Zhai J.W."/>
            <person name="Wu S.S."/>
            <person name="Zhou Z."/>
            <person name="Hsiao Y.Y."/>
            <person name="Wu W.L."/>
            <person name="Chen Y.Y."/>
            <person name="Lin Y.F."/>
            <person name="Hsu J.L."/>
            <person name="Li C.Y."/>
            <person name="Wang Z.W."/>
            <person name="Zhao X."/>
            <person name="Zhong W.Y."/>
            <person name="Ma X.K."/>
            <person name="Ma L."/>
            <person name="Huang J."/>
            <person name="Chen G.Z."/>
            <person name="Huang M.Z."/>
            <person name="Huang L."/>
            <person name="Peng D.H."/>
            <person name="Luo Y.B."/>
            <person name="Zou S.Q."/>
            <person name="Chen S.P."/>
            <person name="Lan S."/>
            <person name="Tsai W.C."/>
            <person name="Van de Peer Y."/>
            <person name="Liu Z.J."/>
        </authorList>
    </citation>
    <scope>NUCLEOTIDE SEQUENCE [LARGE SCALE GENOMIC DNA]</scope>
    <source>
        <strain evidence="15">Lor287</strain>
    </source>
</reference>
<evidence type="ECO:0000256" key="1">
    <source>
        <dbReference type="ARBA" id="ARBA00000707"/>
    </source>
</evidence>
<evidence type="ECO:0000256" key="11">
    <source>
        <dbReference type="PROSITE-ProRule" id="PRU00134"/>
    </source>
</evidence>
<accession>A0AAP0ASB5</accession>
<dbReference type="Proteomes" id="UP001418222">
    <property type="component" value="Unassembled WGS sequence"/>
</dbReference>
<dbReference type="InterPro" id="IPR018200">
    <property type="entry name" value="USP_CS"/>
</dbReference>
<evidence type="ECO:0000313" key="16">
    <source>
        <dbReference type="Proteomes" id="UP001418222"/>
    </source>
</evidence>
<keyword evidence="7" id="KW-0833">Ubl conjugation pathway</keyword>
<dbReference type="GO" id="GO:0006508">
    <property type="term" value="P:proteolysis"/>
    <property type="evidence" value="ECO:0007669"/>
    <property type="project" value="UniProtKB-KW"/>
</dbReference>
<dbReference type="SUPFAM" id="SSF144232">
    <property type="entry name" value="HIT/MYND zinc finger-like"/>
    <property type="match status" value="1"/>
</dbReference>
<keyword evidence="10" id="KW-0862">Zinc</keyword>
<dbReference type="PANTHER" id="PTHR24006">
    <property type="entry name" value="UBIQUITIN CARBOXYL-TERMINAL HYDROLASE"/>
    <property type="match status" value="1"/>
</dbReference>
<dbReference type="InterPro" id="IPR028889">
    <property type="entry name" value="USP"/>
</dbReference>
<dbReference type="InterPro" id="IPR002893">
    <property type="entry name" value="Znf_MYND"/>
</dbReference>
<dbReference type="AlphaFoldDB" id="A0AAP0ASB5"/>
<dbReference type="GO" id="GO:0016579">
    <property type="term" value="P:protein deubiquitination"/>
    <property type="evidence" value="ECO:0007669"/>
    <property type="project" value="InterPro"/>
</dbReference>
<evidence type="ECO:0000256" key="8">
    <source>
        <dbReference type="ARBA" id="ARBA00022801"/>
    </source>
</evidence>
<dbReference type="GO" id="GO:0005829">
    <property type="term" value="C:cytosol"/>
    <property type="evidence" value="ECO:0007669"/>
    <property type="project" value="TreeGrafter"/>
</dbReference>
<organism evidence="15 16">
    <name type="scientific">Platanthera zijinensis</name>
    <dbReference type="NCBI Taxonomy" id="2320716"/>
    <lineage>
        <taxon>Eukaryota</taxon>
        <taxon>Viridiplantae</taxon>
        <taxon>Streptophyta</taxon>
        <taxon>Embryophyta</taxon>
        <taxon>Tracheophyta</taxon>
        <taxon>Spermatophyta</taxon>
        <taxon>Magnoliopsida</taxon>
        <taxon>Liliopsida</taxon>
        <taxon>Asparagales</taxon>
        <taxon>Orchidaceae</taxon>
        <taxon>Orchidoideae</taxon>
        <taxon>Orchideae</taxon>
        <taxon>Orchidinae</taxon>
        <taxon>Platanthera</taxon>
    </lineage>
</organism>
<evidence type="ECO:0000256" key="12">
    <source>
        <dbReference type="SAM" id="Phobius"/>
    </source>
</evidence>
<dbReference type="InterPro" id="IPR001394">
    <property type="entry name" value="Peptidase_C19_UCH"/>
</dbReference>
<dbReference type="Pfam" id="PF00443">
    <property type="entry name" value="UCH"/>
    <property type="match status" value="1"/>
</dbReference>
<keyword evidence="12" id="KW-0812">Transmembrane</keyword>
<evidence type="ECO:0000256" key="7">
    <source>
        <dbReference type="ARBA" id="ARBA00022786"/>
    </source>
</evidence>
<dbReference type="Gene3D" id="6.10.140.2220">
    <property type="match status" value="1"/>
</dbReference>
<evidence type="ECO:0000256" key="3">
    <source>
        <dbReference type="ARBA" id="ARBA00012759"/>
    </source>
</evidence>
<dbReference type="EC" id="3.4.19.12" evidence="3"/>
<dbReference type="SUPFAM" id="SSF54001">
    <property type="entry name" value="Cysteine proteinases"/>
    <property type="match status" value="1"/>
</dbReference>
<dbReference type="GO" id="GO:0005634">
    <property type="term" value="C:nucleus"/>
    <property type="evidence" value="ECO:0007669"/>
    <property type="project" value="TreeGrafter"/>
</dbReference>
<dbReference type="Pfam" id="PF01753">
    <property type="entry name" value="zf-MYND"/>
    <property type="match status" value="1"/>
</dbReference>
<evidence type="ECO:0000259" key="14">
    <source>
        <dbReference type="PROSITE" id="PS50865"/>
    </source>
</evidence>
<evidence type="ECO:0000256" key="6">
    <source>
        <dbReference type="ARBA" id="ARBA00022771"/>
    </source>
</evidence>
<dbReference type="GO" id="GO:0008270">
    <property type="term" value="F:zinc ion binding"/>
    <property type="evidence" value="ECO:0007669"/>
    <property type="project" value="UniProtKB-KW"/>
</dbReference>
<dbReference type="EMBL" id="JBBWWQ010000021">
    <property type="protein sequence ID" value="KAK8913648.1"/>
    <property type="molecule type" value="Genomic_DNA"/>
</dbReference>
<comment type="caution">
    <text evidence="15">The sequence shown here is derived from an EMBL/GenBank/DDBJ whole genome shotgun (WGS) entry which is preliminary data.</text>
</comment>
<evidence type="ECO:0000256" key="4">
    <source>
        <dbReference type="ARBA" id="ARBA00022670"/>
    </source>
</evidence>
<comment type="catalytic activity">
    <reaction evidence="1">
        <text>Thiol-dependent hydrolysis of ester, thioester, amide, peptide and isopeptide bonds formed by the C-terminal Gly of ubiquitin (a 76-residue protein attached to proteins as an intracellular targeting signal).</text>
        <dbReference type="EC" id="3.4.19.12"/>
    </reaction>
</comment>
<keyword evidence="6 11" id="KW-0863">Zinc-finger</keyword>
<dbReference type="GO" id="GO:0004843">
    <property type="term" value="F:cysteine-type deubiquitinase activity"/>
    <property type="evidence" value="ECO:0007669"/>
    <property type="project" value="UniProtKB-EC"/>
</dbReference>
<evidence type="ECO:0000259" key="13">
    <source>
        <dbReference type="PROSITE" id="PS50235"/>
    </source>
</evidence>